<reference evidence="2" key="1">
    <citation type="journal article" date="2023" name="Mol. Phylogenet. Evol.">
        <title>Genome-scale phylogeny and comparative genomics of the fungal order Sordariales.</title>
        <authorList>
            <person name="Hensen N."/>
            <person name="Bonometti L."/>
            <person name="Westerberg I."/>
            <person name="Brannstrom I.O."/>
            <person name="Guillou S."/>
            <person name="Cros-Aarteil S."/>
            <person name="Calhoun S."/>
            <person name="Haridas S."/>
            <person name="Kuo A."/>
            <person name="Mondo S."/>
            <person name="Pangilinan J."/>
            <person name="Riley R."/>
            <person name="LaButti K."/>
            <person name="Andreopoulos B."/>
            <person name="Lipzen A."/>
            <person name="Chen C."/>
            <person name="Yan M."/>
            <person name="Daum C."/>
            <person name="Ng V."/>
            <person name="Clum A."/>
            <person name="Steindorff A."/>
            <person name="Ohm R.A."/>
            <person name="Martin F."/>
            <person name="Silar P."/>
            <person name="Natvig D.O."/>
            <person name="Lalanne C."/>
            <person name="Gautier V."/>
            <person name="Ament-Velasquez S.L."/>
            <person name="Kruys A."/>
            <person name="Hutchinson M.I."/>
            <person name="Powell A.J."/>
            <person name="Barry K."/>
            <person name="Miller A.N."/>
            <person name="Grigoriev I.V."/>
            <person name="Debuchy R."/>
            <person name="Gladieux P."/>
            <person name="Hiltunen Thoren M."/>
            <person name="Johannesson H."/>
        </authorList>
    </citation>
    <scope>NUCLEOTIDE SEQUENCE</scope>
    <source>
        <strain evidence="2">CBS 532.94</strain>
    </source>
</reference>
<keyword evidence="3" id="KW-1185">Reference proteome</keyword>
<evidence type="ECO:0000313" key="3">
    <source>
        <dbReference type="Proteomes" id="UP001303760"/>
    </source>
</evidence>
<feature type="compositionally biased region" description="Polar residues" evidence="1">
    <location>
        <begin position="107"/>
        <end position="118"/>
    </location>
</feature>
<name>A0AAN7CB33_9PEZI</name>
<feature type="compositionally biased region" description="Low complexity" evidence="1">
    <location>
        <begin position="93"/>
        <end position="106"/>
    </location>
</feature>
<dbReference type="AlphaFoldDB" id="A0AAN7CB33"/>
<comment type="caution">
    <text evidence="2">The sequence shown here is derived from an EMBL/GenBank/DDBJ whole genome shotgun (WGS) entry which is preliminary data.</text>
</comment>
<feature type="region of interest" description="Disordered" evidence="1">
    <location>
        <begin position="47"/>
        <end position="119"/>
    </location>
</feature>
<protein>
    <submittedName>
        <fullName evidence="2">Uncharacterized protein</fullName>
    </submittedName>
</protein>
<evidence type="ECO:0000313" key="2">
    <source>
        <dbReference type="EMBL" id="KAK4238480.1"/>
    </source>
</evidence>
<dbReference type="EMBL" id="MU860094">
    <property type="protein sequence ID" value="KAK4238480.1"/>
    <property type="molecule type" value="Genomic_DNA"/>
</dbReference>
<sequence length="397" mass="43821">MSNHYEVIAKYLYDCDWERVAQRQPKHRDADLEIRIFLNRLVVQGTVSPPSPRPMQSDEAVTEEVKKRTRKVSFAPDTPEPAARSNYYLAPQSRSPNSSRSTNPITAQKTFPSPTSEISVPWPTRASLVDWHGAIPVLHDKVTHSIISHCAPWAWVSEPIPSDPEKQAWWQHNVYRPIDLAAKLCALNRQNTLFRLSLELFTKSMTLAAHAAASLTLMHPNKYNPDNFEGWAWEMASIKSLHAQLLTSLKKTLVRREKMVRLTEKIMALARELAAVAESAPTPASDLPHLLEQPPAASTKSLTCLAPSMAGLCAALVPALEAVQEGVDKLMKREMVGDTVKCFDAMWKAADCLICITTANANANGVLSSATTQNQNGGELAVSNKGEGKEGEGQELK</sequence>
<gene>
    <name evidence="2" type="ORF">C8A03DRAFT_33516</name>
</gene>
<reference evidence="2" key="2">
    <citation type="submission" date="2023-05" db="EMBL/GenBank/DDBJ databases">
        <authorList>
            <consortium name="Lawrence Berkeley National Laboratory"/>
            <person name="Steindorff A."/>
            <person name="Hensen N."/>
            <person name="Bonometti L."/>
            <person name="Westerberg I."/>
            <person name="Brannstrom I.O."/>
            <person name="Guillou S."/>
            <person name="Cros-Aarteil S."/>
            <person name="Calhoun S."/>
            <person name="Haridas S."/>
            <person name="Kuo A."/>
            <person name="Mondo S."/>
            <person name="Pangilinan J."/>
            <person name="Riley R."/>
            <person name="Labutti K."/>
            <person name="Andreopoulos B."/>
            <person name="Lipzen A."/>
            <person name="Chen C."/>
            <person name="Yanf M."/>
            <person name="Daum C."/>
            <person name="Ng V."/>
            <person name="Clum A."/>
            <person name="Ohm R."/>
            <person name="Martin F."/>
            <person name="Silar P."/>
            <person name="Natvig D."/>
            <person name="Lalanne C."/>
            <person name="Gautier V."/>
            <person name="Ament-Velasquez S.L."/>
            <person name="Kruys A."/>
            <person name="Hutchinson M.I."/>
            <person name="Powell A.J."/>
            <person name="Barry K."/>
            <person name="Miller A.N."/>
            <person name="Grigoriev I.V."/>
            <person name="Debuchy R."/>
            <person name="Gladieux P."/>
            <person name="Thoren M.H."/>
            <person name="Johannesson H."/>
        </authorList>
    </citation>
    <scope>NUCLEOTIDE SEQUENCE</scope>
    <source>
        <strain evidence="2">CBS 532.94</strain>
    </source>
</reference>
<accession>A0AAN7CB33</accession>
<proteinExistence type="predicted"/>
<feature type="region of interest" description="Disordered" evidence="1">
    <location>
        <begin position="369"/>
        <end position="397"/>
    </location>
</feature>
<dbReference type="Proteomes" id="UP001303760">
    <property type="component" value="Unassembled WGS sequence"/>
</dbReference>
<organism evidence="2 3">
    <name type="scientific">Achaetomium macrosporum</name>
    <dbReference type="NCBI Taxonomy" id="79813"/>
    <lineage>
        <taxon>Eukaryota</taxon>
        <taxon>Fungi</taxon>
        <taxon>Dikarya</taxon>
        <taxon>Ascomycota</taxon>
        <taxon>Pezizomycotina</taxon>
        <taxon>Sordariomycetes</taxon>
        <taxon>Sordariomycetidae</taxon>
        <taxon>Sordariales</taxon>
        <taxon>Chaetomiaceae</taxon>
        <taxon>Achaetomium</taxon>
    </lineage>
</organism>
<feature type="compositionally biased region" description="Basic and acidic residues" evidence="1">
    <location>
        <begin position="386"/>
        <end position="397"/>
    </location>
</feature>
<evidence type="ECO:0000256" key="1">
    <source>
        <dbReference type="SAM" id="MobiDB-lite"/>
    </source>
</evidence>